<evidence type="ECO:0000313" key="3">
    <source>
        <dbReference type="Proteomes" id="UP000499080"/>
    </source>
</evidence>
<protein>
    <submittedName>
        <fullName evidence="2">Uncharacterized protein</fullName>
    </submittedName>
</protein>
<feature type="transmembrane region" description="Helical" evidence="1">
    <location>
        <begin position="21"/>
        <end position="38"/>
    </location>
</feature>
<reference evidence="2 3" key="1">
    <citation type="journal article" date="2019" name="Sci. Rep.">
        <title>Orb-weaving spider Araneus ventricosus genome elucidates the spidroin gene catalogue.</title>
        <authorList>
            <person name="Kono N."/>
            <person name="Nakamura H."/>
            <person name="Ohtoshi R."/>
            <person name="Moran D.A.P."/>
            <person name="Shinohara A."/>
            <person name="Yoshida Y."/>
            <person name="Fujiwara M."/>
            <person name="Mori M."/>
            <person name="Tomita M."/>
            <person name="Arakawa K."/>
        </authorList>
    </citation>
    <scope>NUCLEOTIDE SEQUENCE [LARGE SCALE GENOMIC DNA]</scope>
</reference>
<organism evidence="2 3">
    <name type="scientific">Araneus ventricosus</name>
    <name type="common">Orbweaver spider</name>
    <name type="synonym">Epeira ventricosa</name>
    <dbReference type="NCBI Taxonomy" id="182803"/>
    <lineage>
        <taxon>Eukaryota</taxon>
        <taxon>Metazoa</taxon>
        <taxon>Ecdysozoa</taxon>
        <taxon>Arthropoda</taxon>
        <taxon>Chelicerata</taxon>
        <taxon>Arachnida</taxon>
        <taxon>Araneae</taxon>
        <taxon>Araneomorphae</taxon>
        <taxon>Entelegynae</taxon>
        <taxon>Araneoidea</taxon>
        <taxon>Araneidae</taxon>
        <taxon>Araneus</taxon>
    </lineage>
</organism>
<feature type="transmembrane region" description="Helical" evidence="1">
    <location>
        <begin position="50"/>
        <end position="73"/>
    </location>
</feature>
<dbReference type="AlphaFoldDB" id="A0A4Y2K2Y2"/>
<dbReference type="Proteomes" id="UP000499080">
    <property type="component" value="Unassembled WGS sequence"/>
</dbReference>
<keyword evidence="3" id="KW-1185">Reference proteome</keyword>
<evidence type="ECO:0000313" key="2">
    <source>
        <dbReference type="EMBL" id="GBM96537.1"/>
    </source>
</evidence>
<sequence>MNGEECRRDKKGGEEKRRKGAIQNGISLLYAGVAIFISCEELCSELFSKLFIRSRVHLTLVVFFSCLGFAAVYSQDASSRVVNSCRSIFISFSACRESNLSDL</sequence>
<comment type="caution">
    <text evidence="2">The sequence shown here is derived from an EMBL/GenBank/DDBJ whole genome shotgun (WGS) entry which is preliminary data.</text>
</comment>
<evidence type="ECO:0000256" key="1">
    <source>
        <dbReference type="SAM" id="Phobius"/>
    </source>
</evidence>
<keyword evidence="1" id="KW-1133">Transmembrane helix</keyword>
<accession>A0A4Y2K2Y2</accession>
<proteinExistence type="predicted"/>
<keyword evidence="1" id="KW-0472">Membrane</keyword>
<name>A0A4Y2K2Y2_ARAVE</name>
<gene>
    <name evidence="2" type="ORF">AVEN_16020_1</name>
</gene>
<keyword evidence="1" id="KW-0812">Transmembrane</keyword>
<dbReference type="EMBL" id="BGPR01004151">
    <property type="protein sequence ID" value="GBM96537.1"/>
    <property type="molecule type" value="Genomic_DNA"/>
</dbReference>